<organism evidence="1">
    <name type="scientific">marine sediment metagenome</name>
    <dbReference type="NCBI Taxonomy" id="412755"/>
    <lineage>
        <taxon>unclassified sequences</taxon>
        <taxon>metagenomes</taxon>
        <taxon>ecological metagenomes</taxon>
    </lineage>
</organism>
<dbReference type="EMBL" id="BARS01002782">
    <property type="protein sequence ID" value="GAF72716.1"/>
    <property type="molecule type" value="Genomic_DNA"/>
</dbReference>
<dbReference type="AlphaFoldDB" id="X0SC22"/>
<reference evidence="1" key="1">
    <citation type="journal article" date="2014" name="Front. Microbiol.">
        <title>High frequency of phylogenetically diverse reductive dehalogenase-homologous genes in deep subseafloor sedimentary metagenomes.</title>
        <authorList>
            <person name="Kawai M."/>
            <person name="Futagami T."/>
            <person name="Toyoda A."/>
            <person name="Takaki Y."/>
            <person name="Nishi S."/>
            <person name="Hori S."/>
            <person name="Arai W."/>
            <person name="Tsubouchi T."/>
            <person name="Morono Y."/>
            <person name="Uchiyama I."/>
            <person name="Ito T."/>
            <person name="Fujiyama A."/>
            <person name="Inagaki F."/>
            <person name="Takami H."/>
        </authorList>
    </citation>
    <scope>NUCLEOTIDE SEQUENCE</scope>
    <source>
        <strain evidence="1">Expedition CK06-06</strain>
    </source>
</reference>
<gene>
    <name evidence="1" type="ORF">S01H1_05336</name>
</gene>
<accession>X0SC22</accession>
<name>X0SC22_9ZZZZ</name>
<protein>
    <submittedName>
        <fullName evidence="1">Uncharacterized protein</fullName>
    </submittedName>
</protein>
<evidence type="ECO:0000313" key="1">
    <source>
        <dbReference type="EMBL" id="GAF72716.1"/>
    </source>
</evidence>
<proteinExistence type="predicted"/>
<comment type="caution">
    <text evidence="1">The sequence shown here is derived from an EMBL/GenBank/DDBJ whole genome shotgun (WGS) entry which is preliminary data.</text>
</comment>
<sequence length="41" mass="4759">RKTSHPRSLDPRNMAVLQRLMDAGVMYEDVLGDSKHYEVSR</sequence>
<feature type="non-terminal residue" evidence="1">
    <location>
        <position position="1"/>
    </location>
</feature>